<evidence type="ECO:0000313" key="2">
    <source>
        <dbReference type="EMBL" id="MCG2631072.1"/>
    </source>
</evidence>
<protein>
    <submittedName>
        <fullName evidence="2">Uncharacterized protein</fullName>
    </submittedName>
</protein>
<sequence>MTVVASKVVSSLDAAENVEAKAEANEFIGVALFCGIGLLISLTVVLLDQITPVEWF</sequence>
<dbReference type="Proteomes" id="UP001139054">
    <property type="component" value="Unassembled WGS sequence"/>
</dbReference>
<proteinExistence type="predicted"/>
<dbReference type="EMBL" id="JAKLTY010000025">
    <property type="protein sequence ID" value="MCG2631072.1"/>
    <property type="molecule type" value="Genomic_DNA"/>
</dbReference>
<gene>
    <name evidence="2" type="ORF">L6654_31030</name>
</gene>
<reference evidence="2" key="1">
    <citation type="submission" date="2022-01" db="EMBL/GenBank/DDBJ databases">
        <title>Genome sequnece data of strain Bradyrhizobium sp. nov.</title>
        <authorList>
            <person name="Zhang J."/>
        </authorList>
    </citation>
    <scope>NUCLEOTIDE SEQUENCE</scope>
    <source>
        <strain evidence="2">WYCCWR 13023</strain>
    </source>
</reference>
<keyword evidence="1" id="KW-0812">Transmembrane</keyword>
<evidence type="ECO:0000313" key="3">
    <source>
        <dbReference type="Proteomes" id="UP001139054"/>
    </source>
</evidence>
<name>A0A9X1RBI3_9BRAD</name>
<accession>A0A9X1RBI3</accession>
<keyword evidence="1" id="KW-0472">Membrane</keyword>
<comment type="caution">
    <text evidence="2">The sequence shown here is derived from an EMBL/GenBank/DDBJ whole genome shotgun (WGS) entry which is preliminary data.</text>
</comment>
<dbReference type="AlphaFoldDB" id="A0A9X1RBI3"/>
<keyword evidence="1" id="KW-1133">Transmembrane helix</keyword>
<dbReference type="RefSeq" id="WP_237891588.1">
    <property type="nucleotide sequence ID" value="NZ_JAKLTY010000025.1"/>
</dbReference>
<evidence type="ECO:0000256" key="1">
    <source>
        <dbReference type="SAM" id="Phobius"/>
    </source>
</evidence>
<feature type="transmembrane region" description="Helical" evidence="1">
    <location>
        <begin position="27"/>
        <end position="47"/>
    </location>
</feature>
<organism evidence="2 3">
    <name type="scientific">Bradyrhizobium zhengyangense</name>
    <dbReference type="NCBI Taxonomy" id="2911009"/>
    <lineage>
        <taxon>Bacteria</taxon>
        <taxon>Pseudomonadati</taxon>
        <taxon>Pseudomonadota</taxon>
        <taxon>Alphaproteobacteria</taxon>
        <taxon>Hyphomicrobiales</taxon>
        <taxon>Nitrobacteraceae</taxon>
        <taxon>Bradyrhizobium</taxon>
    </lineage>
</organism>